<keyword evidence="1" id="KW-1133">Transmembrane helix</keyword>
<reference evidence="3 4" key="1">
    <citation type="journal article" date="2016" name="Int. J. Syst. Evol. Microbiol.">
        <title>Panacibacter ginsenosidivorans gen. nov., sp. nov., with ginsenoside converting activity isolated from soil of a ginseng field.</title>
        <authorList>
            <person name="Siddiqi M.Z."/>
            <person name="Muhammad Shafi S."/>
            <person name="Choi K.D."/>
            <person name="Im W.T."/>
        </authorList>
    </citation>
    <scope>NUCLEOTIDE SEQUENCE [LARGE SCALE GENOMIC DNA]</scope>
    <source>
        <strain evidence="3 4">Gsoil1550</strain>
    </source>
</reference>
<keyword evidence="1" id="KW-0812">Transmembrane</keyword>
<dbReference type="SUPFAM" id="SSF48317">
    <property type="entry name" value="Acid phosphatase/Vanadium-dependent haloperoxidase"/>
    <property type="match status" value="1"/>
</dbReference>
<dbReference type="InterPro" id="IPR000326">
    <property type="entry name" value="PAP2/HPO"/>
</dbReference>
<feature type="domain" description="Phosphatidic acid phosphatase type 2/haloperoxidase" evidence="2">
    <location>
        <begin position="74"/>
        <end position="191"/>
    </location>
</feature>
<evidence type="ECO:0000259" key="2">
    <source>
        <dbReference type="SMART" id="SM00014"/>
    </source>
</evidence>
<dbReference type="EMBL" id="CP042435">
    <property type="protein sequence ID" value="QEC65871.1"/>
    <property type="molecule type" value="Genomic_DNA"/>
</dbReference>
<dbReference type="PANTHER" id="PTHR14969:SF13">
    <property type="entry name" value="AT30094P"/>
    <property type="match status" value="1"/>
</dbReference>
<name>A0A5B8V582_9BACT</name>
<organism evidence="3 4">
    <name type="scientific">Panacibacter ginsenosidivorans</name>
    <dbReference type="NCBI Taxonomy" id="1813871"/>
    <lineage>
        <taxon>Bacteria</taxon>
        <taxon>Pseudomonadati</taxon>
        <taxon>Bacteroidota</taxon>
        <taxon>Chitinophagia</taxon>
        <taxon>Chitinophagales</taxon>
        <taxon>Chitinophagaceae</taxon>
        <taxon>Panacibacter</taxon>
    </lineage>
</organism>
<dbReference type="KEGG" id="pgin:FRZ67_00595"/>
<dbReference type="Gene3D" id="1.20.144.10">
    <property type="entry name" value="Phosphatidic acid phosphatase type 2/haloperoxidase"/>
    <property type="match status" value="1"/>
</dbReference>
<dbReference type="RefSeq" id="WP_147187671.1">
    <property type="nucleotide sequence ID" value="NZ_CP042435.1"/>
</dbReference>
<dbReference type="Pfam" id="PF01569">
    <property type="entry name" value="PAP2"/>
    <property type="match status" value="1"/>
</dbReference>
<accession>A0A5B8V582</accession>
<sequence>MLLLDTSVSAWSQFFENIKLWDQWLFIKINTVWTNDFLNSVYPWWRDSNTWIPLYLFLALFAFINFGWRVWPWVIFFIITVALTDQLSSNLIKNFIQRPRPCNDEDFMGNVNALLGHCSGGYSFPSSHATNHFGMACFIYFTMKQYFKKWGYLFFVWAATIAYGQVYIGIHYPLDILGGAVIGSLVGMMTASVFNRRIGLPELKIYSQSSVVNSE</sequence>
<dbReference type="OrthoDB" id="9789113at2"/>
<evidence type="ECO:0000313" key="3">
    <source>
        <dbReference type="EMBL" id="QEC65871.1"/>
    </source>
</evidence>
<feature type="transmembrane region" description="Helical" evidence="1">
    <location>
        <begin position="54"/>
        <end position="83"/>
    </location>
</feature>
<feature type="transmembrane region" description="Helical" evidence="1">
    <location>
        <begin position="150"/>
        <end position="170"/>
    </location>
</feature>
<evidence type="ECO:0000256" key="1">
    <source>
        <dbReference type="SAM" id="Phobius"/>
    </source>
</evidence>
<dbReference type="Proteomes" id="UP000321533">
    <property type="component" value="Chromosome"/>
</dbReference>
<feature type="transmembrane region" description="Helical" evidence="1">
    <location>
        <begin position="176"/>
        <end position="194"/>
    </location>
</feature>
<gene>
    <name evidence="3" type="ORF">FRZ67_00595</name>
</gene>
<protein>
    <submittedName>
        <fullName evidence="3">Phosphatase PAP2 family protein</fullName>
    </submittedName>
</protein>
<dbReference type="AlphaFoldDB" id="A0A5B8V582"/>
<dbReference type="SMART" id="SM00014">
    <property type="entry name" value="acidPPc"/>
    <property type="match status" value="1"/>
</dbReference>
<proteinExistence type="predicted"/>
<keyword evidence="4" id="KW-1185">Reference proteome</keyword>
<keyword evidence="1" id="KW-0472">Membrane</keyword>
<dbReference type="InterPro" id="IPR036938">
    <property type="entry name" value="PAP2/HPO_sf"/>
</dbReference>
<evidence type="ECO:0000313" key="4">
    <source>
        <dbReference type="Proteomes" id="UP000321533"/>
    </source>
</evidence>
<dbReference type="PANTHER" id="PTHR14969">
    <property type="entry name" value="SPHINGOSINE-1-PHOSPHATE PHOSPHOHYDROLASE"/>
    <property type="match status" value="1"/>
</dbReference>